<name>A0ABP1PUI7_9HEXA</name>
<evidence type="ECO:0000256" key="3">
    <source>
        <dbReference type="ARBA" id="ARBA00015405"/>
    </source>
</evidence>
<evidence type="ECO:0000256" key="1">
    <source>
        <dbReference type="ARBA" id="ARBA00004123"/>
    </source>
</evidence>
<evidence type="ECO:0000256" key="2">
    <source>
        <dbReference type="ARBA" id="ARBA00007925"/>
    </source>
</evidence>
<comment type="caution">
    <text evidence="5">The sequence shown here is derived from an EMBL/GenBank/DDBJ whole genome shotgun (WGS) entry which is preliminary data.</text>
</comment>
<dbReference type="EMBL" id="CAXLJM020000013">
    <property type="protein sequence ID" value="CAL8077826.1"/>
    <property type="molecule type" value="Genomic_DNA"/>
</dbReference>
<reference evidence="5 6" key="1">
    <citation type="submission" date="2024-08" db="EMBL/GenBank/DDBJ databases">
        <authorList>
            <person name="Cucini C."/>
            <person name="Frati F."/>
        </authorList>
    </citation>
    <scope>NUCLEOTIDE SEQUENCE [LARGE SCALE GENOMIC DNA]</scope>
</reference>
<comment type="subcellular location">
    <subcellularLocation>
        <location evidence="1">Nucleus</location>
    </subcellularLocation>
</comment>
<evidence type="ECO:0000256" key="4">
    <source>
        <dbReference type="ARBA" id="ARBA00023242"/>
    </source>
</evidence>
<evidence type="ECO:0000313" key="6">
    <source>
        <dbReference type="Proteomes" id="UP001642540"/>
    </source>
</evidence>
<gene>
    <name evidence="5" type="ORF">ODALV1_LOCUS3927</name>
</gene>
<dbReference type="Pfam" id="PF09739">
    <property type="entry name" value="MCM_bind"/>
    <property type="match status" value="2"/>
</dbReference>
<comment type="similarity">
    <text evidence="2">Belongs to the MCMBP family.</text>
</comment>
<organism evidence="5 6">
    <name type="scientific">Orchesella dallaii</name>
    <dbReference type="NCBI Taxonomy" id="48710"/>
    <lineage>
        <taxon>Eukaryota</taxon>
        <taxon>Metazoa</taxon>
        <taxon>Ecdysozoa</taxon>
        <taxon>Arthropoda</taxon>
        <taxon>Hexapoda</taxon>
        <taxon>Collembola</taxon>
        <taxon>Entomobryomorpha</taxon>
        <taxon>Entomobryoidea</taxon>
        <taxon>Orchesellidae</taxon>
        <taxon>Orchesellinae</taxon>
        <taxon>Orchesella</taxon>
    </lineage>
</organism>
<keyword evidence="6" id="KW-1185">Reference proteome</keyword>
<dbReference type="Proteomes" id="UP001642540">
    <property type="component" value="Unassembled WGS sequence"/>
</dbReference>
<protein>
    <recommendedName>
        <fullName evidence="3">Mini-chromosome maintenance complex-binding protein</fullName>
    </recommendedName>
</protein>
<proteinExistence type="inferred from homology"/>
<evidence type="ECO:0000313" key="5">
    <source>
        <dbReference type="EMBL" id="CAL8077826.1"/>
    </source>
</evidence>
<sequence>MGIDQTFLDVIKDQVGKDFQDVKQSDAVKAILNHIDYDKFIENPRSYIQELFDDKGSMFPPILTNVWEARILQALHLKHIEQRIKTQPVANIPSLNDPKTDKVINGKVVTFRCIIQDCLDQEVCPSELTTENAVSGETICTSTLLRDITEKELDSCKTVVRKDNASERELFIAITPPGENAWVSETKVEAKGFGATEKRMKMDTDDVVDDSTLIPLPNYMELFPELFKNIGDAKPVVCLLKVYESTLKPNDLVEVAGIIEIEDPRAGNGASGDMSEELQDDYPKFWKLPKLFVFSCLKLADGNPQIPIIEEKMFPVFPMSDLDLTGCAQILRDILTLALGGDRTAAVFAMVALASRIIRREDAGLGPIGKYVLNLNGISQSSDIAETFQRVVKRLIPRTLALNFTINDVHSWNLTPRKNVHTNQLESALFQMAGGTHVLINETQLGVGQFNDAGRHNIAVLTELLTTQQVKYDYTYQFPAIAVDSPVIVLSDTLSVLPVDIRIAVKPDAKLTVEERNSRIEQLMSEWGSQLQAYLSIIREVSLLSHPVFAEETLNDDFEAFFRIRNKEGFKTKMSAAQFSTFITSCRLWGIYKGELSISRSSLMFWKDLEVIKDQRSGTTPTPTNQ</sequence>
<accession>A0ABP1PUI7</accession>
<dbReference type="PANTHER" id="PTHR13489">
    <property type="entry name" value="MINI-CHROMOSOME MAINTENANCE COMPLEX-BINDING PROTEIN"/>
    <property type="match status" value="1"/>
</dbReference>
<dbReference type="InterPro" id="IPR019140">
    <property type="entry name" value="MCM_complex-bd"/>
</dbReference>
<keyword evidence="4" id="KW-0539">Nucleus</keyword>
<dbReference type="PANTHER" id="PTHR13489:SF0">
    <property type="entry name" value="MINI-CHROMOSOME MAINTENANCE COMPLEX-BINDING PROTEIN"/>
    <property type="match status" value="1"/>
</dbReference>